<name>A0ABN1IDH3_9GAMM</name>
<dbReference type="PANTHER" id="PTHR43591">
    <property type="entry name" value="METHYLTRANSFERASE"/>
    <property type="match status" value="1"/>
</dbReference>
<dbReference type="SUPFAM" id="SSF53335">
    <property type="entry name" value="S-adenosyl-L-methionine-dependent methyltransferases"/>
    <property type="match status" value="1"/>
</dbReference>
<dbReference type="InterPro" id="IPR029063">
    <property type="entry name" value="SAM-dependent_MTases_sf"/>
</dbReference>
<dbReference type="Gene3D" id="3.40.50.150">
    <property type="entry name" value="Vaccinia Virus protein VP39"/>
    <property type="match status" value="1"/>
</dbReference>
<dbReference type="CDD" id="cd02440">
    <property type="entry name" value="AdoMet_MTases"/>
    <property type="match status" value="1"/>
</dbReference>
<evidence type="ECO:0000259" key="1">
    <source>
        <dbReference type="Pfam" id="PF13649"/>
    </source>
</evidence>
<protein>
    <recommendedName>
        <fullName evidence="1">Methyltransferase domain-containing protein</fullName>
    </recommendedName>
</protein>
<keyword evidence="3" id="KW-1185">Reference proteome</keyword>
<dbReference type="EMBL" id="BAAAEU010000004">
    <property type="protein sequence ID" value="GAA0708864.1"/>
    <property type="molecule type" value="Genomic_DNA"/>
</dbReference>
<feature type="domain" description="Methyltransferase" evidence="1">
    <location>
        <begin position="53"/>
        <end position="147"/>
    </location>
</feature>
<proteinExistence type="predicted"/>
<dbReference type="RefSeq" id="WP_343787569.1">
    <property type="nucleotide sequence ID" value="NZ_BAAAEU010000004.1"/>
</dbReference>
<gene>
    <name evidence="2" type="ORF">GCM10009105_08810</name>
</gene>
<dbReference type="Proteomes" id="UP001501523">
    <property type="component" value="Unassembled WGS sequence"/>
</dbReference>
<reference evidence="2 3" key="1">
    <citation type="journal article" date="2019" name="Int. J. Syst. Evol. Microbiol.">
        <title>The Global Catalogue of Microorganisms (GCM) 10K type strain sequencing project: providing services to taxonomists for standard genome sequencing and annotation.</title>
        <authorList>
            <consortium name="The Broad Institute Genomics Platform"/>
            <consortium name="The Broad Institute Genome Sequencing Center for Infectious Disease"/>
            <person name="Wu L."/>
            <person name="Ma J."/>
        </authorList>
    </citation>
    <scope>NUCLEOTIDE SEQUENCE [LARGE SCALE GENOMIC DNA]</scope>
    <source>
        <strain evidence="2 3">JCM 15421</strain>
    </source>
</reference>
<evidence type="ECO:0000313" key="2">
    <source>
        <dbReference type="EMBL" id="GAA0708864.1"/>
    </source>
</evidence>
<organism evidence="2 3">
    <name type="scientific">Dokdonella soli</name>
    <dbReference type="NCBI Taxonomy" id="529810"/>
    <lineage>
        <taxon>Bacteria</taxon>
        <taxon>Pseudomonadati</taxon>
        <taxon>Pseudomonadota</taxon>
        <taxon>Gammaproteobacteria</taxon>
        <taxon>Lysobacterales</taxon>
        <taxon>Rhodanobacteraceae</taxon>
        <taxon>Dokdonella</taxon>
    </lineage>
</organism>
<sequence>MAKLASMSIDRNPQARQMGDESMARNLALQAQAIWPQEQALFDRYDLPVAPRILDLGCGTGEITRRLAERYPHADLVGVDILDGNLAIARRESAGWGERVRYEVGDAFALNYPDARFDLVVCRHMSQAVPDFPRVLDEIGRVLKGGGWLHLLSEDYGMLRMPRGTRDPDRFWVDTALPYLESIGCDGRIGRHTPPLLQQRGYADIAIDYIVVDTLRVPRETFAGILRAWRDGYVEPLAEATGRDSIDVRGDFNAMIDDIGTPPRYAVWHVPVVSGRRR</sequence>
<comment type="caution">
    <text evidence="2">The sequence shown here is derived from an EMBL/GenBank/DDBJ whole genome shotgun (WGS) entry which is preliminary data.</text>
</comment>
<dbReference type="Pfam" id="PF13649">
    <property type="entry name" value="Methyltransf_25"/>
    <property type="match status" value="1"/>
</dbReference>
<accession>A0ABN1IDH3</accession>
<dbReference type="InterPro" id="IPR041698">
    <property type="entry name" value="Methyltransf_25"/>
</dbReference>
<evidence type="ECO:0000313" key="3">
    <source>
        <dbReference type="Proteomes" id="UP001501523"/>
    </source>
</evidence>